<dbReference type="AlphaFoldDB" id="A0A2P2JJ49"/>
<keyword evidence="1" id="KW-0812">Transmembrane</keyword>
<proteinExistence type="predicted"/>
<sequence length="75" mass="8564">MRIEIVLEGGVWNFIICPWWTFGVIVVSRCQCIVYSVIRQLESVHTLINGYLVVPFLIFSLSMPFFGSLLLLKSA</sequence>
<feature type="transmembrane region" description="Helical" evidence="1">
    <location>
        <begin position="50"/>
        <end position="72"/>
    </location>
</feature>
<protein>
    <submittedName>
        <fullName evidence="2">Uncharacterized protein MANES_01G265800</fullName>
    </submittedName>
</protein>
<name>A0A2P2JJ49_RHIMU</name>
<organism evidence="2">
    <name type="scientific">Rhizophora mucronata</name>
    <name type="common">Asiatic mangrove</name>
    <dbReference type="NCBI Taxonomy" id="61149"/>
    <lineage>
        <taxon>Eukaryota</taxon>
        <taxon>Viridiplantae</taxon>
        <taxon>Streptophyta</taxon>
        <taxon>Embryophyta</taxon>
        <taxon>Tracheophyta</taxon>
        <taxon>Spermatophyta</taxon>
        <taxon>Magnoliopsida</taxon>
        <taxon>eudicotyledons</taxon>
        <taxon>Gunneridae</taxon>
        <taxon>Pentapetalae</taxon>
        <taxon>rosids</taxon>
        <taxon>fabids</taxon>
        <taxon>Malpighiales</taxon>
        <taxon>Rhizophoraceae</taxon>
        <taxon>Rhizophora</taxon>
    </lineage>
</organism>
<dbReference type="EMBL" id="GGEC01013027">
    <property type="protein sequence ID" value="MBW93510.1"/>
    <property type="molecule type" value="Transcribed_RNA"/>
</dbReference>
<reference evidence="2" key="1">
    <citation type="submission" date="2018-02" db="EMBL/GenBank/DDBJ databases">
        <title>Rhizophora mucronata_Transcriptome.</title>
        <authorList>
            <person name="Meera S.P."/>
            <person name="Sreeshan A."/>
            <person name="Augustine A."/>
        </authorList>
    </citation>
    <scope>NUCLEOTIDE SEQUENCE</scope>
    <source>
        <tissue evidence="2">Leaf</tissue>
    </source>
</reference>
<evidence type="ECO:0000256" key="1">
    <source>
        <dbReference type="SAM" id="Phobius"/>
    </source>
</evidence>
<evidence type="ECO:0000313" key="2">
    <source>
        <dbReference type="EMBL" id="MBW93510.1"/>
    </source>
</evidence>
<keyword evidence="1" id="KW-1133">Transmembrane helix</keyword>
<accession>A0A2P2JJ49</accession>
<feature type="transmembrane region" description="Helical" evidence="1">
    <location>
        <begin position="12"/>
        <end position="38"/>
    </location>
</feature>
<keyword evidence="1" id="KW-0472">Membrane</keyword>